<feature type="compositionally biased region" description="Polar residues" evidence="1">
    <location>
        <begin position="39"/>
        <end position="53"/>
    </location>
</feature>
<accession>A0A699IV78</accession>
<name>A0A699IV78_TANCI</name>
<evidence type="ECO:0000256" key="1">
    <source>
        <dbReference type="SAM" id="MobiDB-lite"/>
    </source>
</evidence>
<feature type="non-terminal residue" evidence="2">
    <location>
        <position position="1"/>
    </location>
</feature>
<dbReference type="AlphaFoldDB" id="A0A699IV78"/>
<sequence length="123" mass="13353">SSYANNAEDGNDATGSSAKAWFPSLRAAFLKRPDRAAPVSTNTKTHGRSSYANNAKDRNDATESSTKVGFPSLSYGTCFIFWYTHLSLEHGNVVVVLFGRKCGISFNLNILHEKTVHAMSPPA</sequence>
<organism evidence="2">
    <name type="scientific">Tanacetum cinerariifolium</name>
    <name type="common">Dalmatian daisy</name>
    <name type="synonym">Chrysanthemum cinerariifolium</name>
    <dbReference type="NCBI Taxonomy" id="118510"/>
    <lineage>
        <taxon>Eukaryota</taxon>
        <taxon>Viridiplantae</taxon>
        <taxon>Streptophyta</taxon>
        <taxon>Embryophyta</taxon>
        <taxon>Tracheophyta</taxon>
        <taxon>Spermatophyta</taxon>
        <taxon>Magnoliopsida</taxon>
        <taxon>eudicotyledons</taxon>
        <taxon>Gunneridae</taxon>
        <taxon>Pentapetalae</taxon>
        <taxon>asterids</taxon>
        <taxon>campanulids</taxon>
        <taxon>Asterales</taxon>
        <taxon>Asteraceae</taxon>
        <taxon>Asteroideae</taxon>
        <taxon>Anthemideae</taxon>
        <taxon>Anthemidinae</taxon>
        <taxon>Tanacetum</taxon>
    </lineage>
</organism>
<protein>
    <submittedName>
        <fullName evidence="2">Uncharacterized protein</fullName>
    </submittedName>
</protein>
<feature type="region of interest" description="Disordered" evidence="1">
    <location>
        <begin position="33"/>
        <end position="66"/>
    </location>
</feature>
<evidence type="ECO:0000313" key="2">
    <source>
        <dbReference type="EMBL" id="GEZ88748.1"/>
    </source>
</evidence>
<comment type="caution">
    <text evidence="2">The sequence shown here is derived from an EMBL/GenBank/DDBJ whole genome shotgun (WGS) entry which is preliminary data.</text>
</comment>
<reference evidence="2" key="1">
    <citation type="journal article" date="2019" name="Sci. Rep.">
        <title>Draft genome of Tanacetum cinerariifolium, the natural source of mosquito coil.</title>
        <authorList>
            <person name="Yamashiro T."/>
            <person name="Shiraishi A."/>
            <person name="Satake H."/>
            <person name="Nakayama K."/>
        </authorList>
    </citation>
    <scope>NUCLEOTIDE SEQUENCE</scope>
</reference>
<gene>
    <name evidence="2" type="ORF">Tci_560721</name>
</gene>
<feature type="non-terminal residue" evidence="2">
    <location>
        <position position="123"/>
    </location>
</feature>
<dbReference type="EMBL" id="BKCJ010337540">
    <property type="protein sequence ID" value="GEZ88748.1"/>
    <property type="molecule type" value="Genomic_DNA"/>
</dbReference>
<proteinExistence type="predicted"/>